<evidence type="ECO:0000256" key="1">
    <source>
        <dbReference type="SAM" id="MobiDB-lite"/>
    </source>
</evidence>
<proteinExistence type="predicted"/>
<name>A0A8S1IUA8_9CHLO</name>
<gene>
    <name evidence="2" type="ORF">OSTQU699_LOCUS2652</name>
</gene>
<comment type="caution">
    <text evidence="2">The sequence shown here is derived from an EMBL/GenBank/DDBJ whole genome shotgun (WGS) entry which is preliminary data.</text>
</comment>
<dbReference type="AlphaFoldDB" id="A0A8S1IUA8"/>
<evidence type="ECO:0000313" key="3">
    <source>
        <dbReference type="Proteomes" id="UP000708148"/>
    </source>
</evidence>
<evidence type="ECO:0000313" key="2">
    <source>
        <dbReference type="EMBL" id="CAD7697291.1"/>
    </source>
</evidence>
<organism evidence="2 3">
    <name type="scientific">Ostreobium quekettii</name>
    <dbReference type="NCBI Taxonomy" id="121088"/>
    <lineage>
        <taxon>Eukaryota</taxon>
        <taxon>Viridiplantae</taxon>
        <taxon>Chlorophyta</taxon>
        <taxon>core chlorophytes</taxon>
        <taxon>Ulvophyceae</taxon>
        <taxon>TCBD clade</taxon>
        <taxon>Bryopsidales</taxon>
        <taxon>Ostreobineae</taxon>
        <taxon>Ostreobiaceae</taxon>
        <taxon>Ostreobium</taxon>
    </lineage>
</organism>
<keyword evidence="3" id="KW-1185">Reference proteome</keyword>
<dbReference type="Proteomes" id="UP000708148">
    <property type="component" value="Unassembled WGS sequence"/>
</dbReference>
<protein>
    <submittedName>
        <fullName evidence="2">Uncharacterized protein</fullName>
    </submittedName>
</protein>
<sequence length="129" mass="13788">MGNCLAPVGRRIPRVSRIREKLAWRRKPKATQAEPNEQGDAEKQEPAVAGAELVKDVPADNAVPSAVRLQPELGDSPAADNVQSTASQEAEVCDPIASEDVPSARQKPEVGPTFASCSCHRLCHVLLKA</sequence>
<feature type="region of interest" description="Disordered" evidence="1">
    <location>
        <begin position="19"/>
        <end position="112"/>
    </location>
</feature>
<dbReference type="EMBL" id="CAJHUC010000638">
    <property type="protein sequence ID" value="CAD7697291.1"/>
    <property type="molecule type" value="Genomic_DNA"/>
</dbReference>
<accession>A0A8S1IUA8</accession>
<reference evidence="2" key="1">
    <citation type="submission" date="2020-12" db="EMBL/GenBank/DDBJ databases">
        <authorList>
            <person name="Iha C."/>
        </authorList>
    </citation>
    <scope>NUCLEOTIDE SEQUENCE</scope>
</reference>